<dbReference type="EMBL" id="QGMZ01000010">
    <property type="protein sequence ID" value="PWR75344.1"/>
    <property type="molecule type" value="Genomic_DNA"/>
</dbReference>
<protein>
    <submittedName>
        <fullName evidence="1">Uncharacterized protein</fullName>
    </submittedName>
</protein>
<evidence type="ECO:0000313" key="1">
    <source>
        <dbReference type="EMBL" id="PWR75344.1"/>
    </source>
</evidence>
<dbReference type="RefSeq" id="WP_109939863.1">
    <property type="nucleotide sequence ID" value="NZ_CP176366.1"/>
</dbReference>
<gene>
    <name evidence="1" type="ORF">DLD82_04205</name>
</gene>
<comment type="caution">
    <text evidence="1">The sequence shown here is derived from an EMBL/GenBank/DDBJ whole genome shotgun (WGS) entry which is preliminary data.</text>
</comment>
<proteinExistence type="predicted"/>
<keyword evidence="2" id="KW-1185">Reference proteome</keyword>
<dbReference type="AlphaFoldDB" id="A0A2V2N5H3"/>
<dbReference type="Proteomes" id="UP000245934">
    <property type="component" value="Unassembled WGS sequence"/>
</dbReference>
<accession>A0A2V2N5H3</accession>
<organism evidence="1 2">
    <name type="scientific">Methanospirillum stamsii</name>
    <dbReference type="NCBI Taxonomy" id="1277351"/>
    <lineage>
        <taxon>Archaea</taxon>
        <taxon>Methanobacteriati</taxon>
        <taxon>Methanobacteriota</taxon>
        <taxon>Stenosarchaea group</taxon>
        <taxon>Methanomicrobia</taxon>
        <taxon>Methanomicrobiales</taxon>
        <taxon>Methanospirillaceae</taxon>
        <taxon>Methanospirillum</taxon>
    </lineage>
</organism>
<sequence length="117" mass="12655">MSTGWLAGRTAVREAIHILAGAGYSTERIAKPVNFFDIIAWKPGHVLCVVVHSSKKSRLTTFSGYVRLAARSLSSGPCPGELQLWLCRSPGWDRWVISAGGAAPIEHWDPAVRGDAV</sequence>
<evidence type="ECO:0000313" key="2">
    <source>
        <dbReference type="Proteomes" id="UP000245934"/>
    </source>
</evidence>
<reference evidence="1 2" key="1">
    <citation type="submission" date="2018-05" db="EMBL/GenBank/DDBJ databases">
        <title>Draft genome of Methanospirillum stamsii Pt1.</title>
        <authorList>
            <person name="Dueholm M.S."/>
            <person name="Nielsen P.H."/>
            <person name="Bakmann L.F."/>
            <person name="Otzen D.E."/>
        </authorList>
    </citation>
    <scope>NUCLEOTIDE SEQUENCE [LARGE SCALE GENOMIC DNA]</scope>
    <source>
        <strain evidence="1 2">Pt1</strain>
    </source>
</reference>
<dbReference type="GeneID" id="97609760"/>
<name>A0A2V2N5H3_9EURY</name>